<feature type="domain" description="Cytochrome c" evidence="10">
    <location>
        <begin position="39"/>
        <end position="140"/>
    </location>
</feature>
<keyword evidence="7 8" id="KW-0408">Iron</keyword>
<evidence type="ECO:0000256" key="2">
    <source>
        <dbReference type="ARBA" id="ARBA00022448"/>
    </source>
</evidence>
<dbReference type="PANTHER" id="PTHR35008">
    <property type="entry name" value="BLL4482 PROTEIN-RELATED"/>
    <property type="match status" value="1"/>
</dbReference>
<dbReference type="Pfam" id="PF00034">
    <property type="entry name" value="Cytochrom_C"/>
    <property type="match status" value="1"/>
</dbReference>
<dbReference type="InterPro" id="IPR008168">
    <property type="entry name" value="Cyt_C_IC"/>
</dbReference>
<protein>
    <submittedName>
        <fullName evidence="11">Cytochrome C</fullName>
    </submittedName>
</protein>
<dbReference type="PANTHER" id="PTHR35008:SF4">
    <property type="entry name" value="BLL4482 PROTEIN"/>
    <property type="match status" value="1"/>
</dbReference>
<feature type="region of interest" description="Disordered" evidence="9">
    <location>
        <begin position="144"/>
        <end position="164"/>
    </location>
</feature>
<dbReference type="InterPro" id="IPR051459">
    <property type="entry name" value="Cytochrome_c-type_DH"/>
</dbReference>
<evidence type="ECO:0000259" key="10">
    <source>
        <dbReference type="PROSITE" id="PS51007"/>
    </source>
</evidence>
<evidence type="ECO:0000313" key="11">
    <source>
        <dbReference type="EMBL" id="ATI43309.1"/>
    </source>
</evidence>
<evidence type="ECO:0000256" key="9">
    <source>
        <dbReference type="SAM" id="MobiDB-lite"/>
    </source>
</evidence>
<keyword evidence="3 8" id="KW-0349">Heme</keyword>
<proteinExistence type="predicted"/>
<dbReference type="InterPro" id="IPR009056">
    <property type="entry name" value="Cyt_c-like_dom"/>
</dbReference>
<feature type="compositionally biased region" description="Basic and acidic residues" evidence="9">
    <location>
        <begin position="144"/>
        <end position="158"/>
    </location>
</feature>
<name>A0A291M2Y3_9RHOB</name>
<evidence type="ECO:0000256" key="4">
    <source>
        <dbReference type="ARBA" id="ARBA00022660"/>
    </source>
</evidence>
<dbReference type="PRINTS" id="PR00605">
    <property type="entry name" value="CYTCHROMECIC"/>
</dbReference>
<organism evidence="11 12">
    <name type="scientific">Pacificitalea manganoxidans</name>
    <dbReference type="NCBI Taxonomy" id="1411902"/>
    <lineage>
        <taxon>Bacteria</taxon>
        <taxon>Pseudomonadati</taxon>
        <taxon>Pseudomonadota</taxon>
        <taxon>Alphaproteobacteria</taxon>
        <taxon>Rhodobacterales</taxon>
        <taxon>Paracoccaceae</taxon>
        <taxon>Pacificitalea</taxon>
    </lineage>
</organism>
<dbReference type="AlphaFoldDB" id="A0A291M2Y3"/>
<evidence type="ECO:0000256" key="7">
    <source>
        <dbReference type="ARBA" id="ARBA00023004"/>
    </source>
</evidence>
<keyword evidence="4" id="KW-0679">Respiratory chain</keyword>
<keyword evidence="5 8" id="KW-0479">Metal-binding</keyword>
<evidence type="ECO:0000256" key="8">
    <source>
        <dbReference type="PROSITE-ProRule" id="PRU00433"/>
    </source>
</evidence>
<dbReference type="GO" id="GO:0020037">
    <property type="term" value="F:heme binding"/>
    <property type="evidence" value="ECO:0007669"/>
    <property type="project" value="InterPro"/>
</dbReference>
<keyword evidence="2" id="KW-0813">Transport</keyword>
<comment type="cofactor">
    <cofactor evidence="1">
        <name>heme c</name>
        <dbReference type="ChEBI" id="CHEBI:61717"/>
    </cofactor>
</comment>
<evidence type="ECO:0000256" key="3">
    <source>
        <dbReference type="ARBA" id="ARBA00022617"/>
    </source>
</evidence>
<dbReference type="SUPFAM" id="SSF46626">
    <property type="entry name" value="Cytochrome c"/>
    <property type="match status" value="1"/>
</dbReference>
<dbReference type="OrthoDB" id="9811281at2"/>
<dbReference type="GO" id="GO:0009055">
    <property type="term" value="F:electron transfer activity"/>
    <property type="evidence" value="ECO:0007669"/>
    <property type="project" value="InterPro"/>
</dbReference>
<evidence type="ECO:0000256" key="6">
    <source>
        <dbReference type="ARBA" id="ARBA00022982"/>
    </source>
</evidence>
<gene>
    <name evidence="11" type="ORF">CBW24_04655</name>
</gene>
<keyword evidence="12" id="KW-1185">Reference proteome</keyword>
<evidence type="ECO:0000256" key="1">
    <source>
        <dbReference type="ARBA" id="ARBA00001926"/>
    </source>
</evidence>
<keyword evidence="6" id="KW-0249">Electron transport</keyword>
<evidence type="ECO:0000256" key="5">
    <source>
        <dbReference type="ARBA" id="ARBA00022723"/>
    </source>
</evidence>
<dbReference type="EMBL" id="CP021404">
    <property type="protein sequence ID" value="ATI43309.1"/>
    <property type="molecule type" value="Genomic_DNA"/>
</dbReference>
<dbReference type="KEGG" id="cmag:CBW24_04655"/>
<evidence type="ECO:0000313" key="12">
    <source>
        <dbReference type="Proteomes" id="UP000219050"/>
    </source>
</evidence>
<dbReference type="InterPro" id="IPR036909">
    <property type="entry name" value="Cyt_c-like_dom_sf"/>
</dbReference>
<sequence length="164" mass="17379">MRRAAAFACAGIGVTLGVALLLGRTSLATAEGPELAQPLDLVAAEQLYQDNCAACHGAALEGQPDWRSPGPDGILPAPPHDASGHTWHHSDAMLFDYTRLGGREAMAREGLDFNSGMPGFEDVLSDAEIRAILAYIKSTWPERQRAAQAERDAAERAAEQAGGQ</sequence>
<dbReference type="GO" id="GO:0005506">
    <property type="term" value="F:iron ion binding"/>
    <property type="evidence" value="ECO:0007669"/>
    <property type="project" value="InterPro"/>
</dbReference>
<dbReference type="Gene3D" id="1.10.760.10">
    <property type="entry name" value="Cytochrome c-like domain"/>
    <property type="match status" value="1"/>
</dbReference>
<reference evidence="11 12" key="1">
    <citation type="submission" date="2017-05" db="EMBL/GenBank/DDBJ databases">
        <title>Comparative genomic and metabolic analysis of manganese-oxidizing mechanisms in Celeribater manganoxidans DY25T: its adaption to the environment of polymetallic nodule.</title>
        <authorList>
            <person name="Wang X."/>
        </authorList>
    </citation>
    <scope>NUCLEOTIDE SEQUENCE [LARGE SCALE GENOMIC DNA]</scope>
    <source>
        <strain evidence="11 12">DY25</strain>
    </source>
</reference>
<accession>A0A291M2Y3</accession>
<dbReference type="Proteomes" id="UP000219050">
    <property type="component" value="Chromosome"/>
</dbReference>
<dbReference type="PROSITE" id="PS51007">
    <property type="entry name" value="CYTC"/>
    <property type="match status" value="1"/>
</dbReference>